<keyword evidence="5" id="KW-0998">Cell outer membrane</keyword>
<dbReference type="EMBL" id="BRVO01000003">
    <property type="protein sequence ID" value="GLB50548.1"/>
    <property type="molecule type" value="Genomic_DNA"/>
</dbReference>
<dbReference type="Gene3D" id="2.40.160.50">
    <property type="entry name" value="membrane protein fhac: a member of the omp85/tpsb transporter family"/>
    <property type="match status" value="1"/>
</dbReference>
<dbReference type="Pfam" id="PF01103">
    <property type="entry name" value="Omp85"/>
    <property type="match status" value="1"/>
</dbReference>
<evidence type="ECO:0000256" key="4">
    <source>
        <dbReference type="ARBA" id="ARBA00023136"/>
    </source>
</evidence>
<evidence type="ECO:0000256" key="5">
    <source>
        <dbReference type="ARBA" id="ARBA00023237"/>
    </source>
</evidence>
<gene>
    <name evidence="7" type="ORF">Y10_29160</name>
</gene>
<evidence type="ECO:0000313" key="8">
    <source>
        <dbReference type="Proteomes" id="UP001143543"/>
    </source>
</evidence>
<feature type="domain" description="Bacterial surface antigen (D15)" evidence="6">
    <location>
        <begin position="615"/>
        <end position="788"/>
    </location>
</feature>
<keyword evidence="4" id="KW-0472">Membrane</keyword>
<dbReference type="PANTHER" id="PTHR12815:SF47">
    <property type="entry name" value="TRANSLOCATION AND ASSEMBLY MODULE SUBUNIT TAMA"/>
    <property type="match status" value="1"/>
</dbReference>
<keyword evidence="2" id="KW-0812">Transmembrane</keyword>
<comment type="subcellular location">
    <subcellularLocation>
        <location evidence="1">Membrane</location>
    </subcellularLocation>
</comment>
<dbReference type="PANTHER" id="PTHR12815">
    <property type="entry name" value="SORTING AND ASSEMBLY MACHINERY SAMM50 PROTEIN FAMILY MEMBER"/>
    <property type="match status" value="1"/>
</dbReference>
<name>A0ABQ5MMA2_9FLAO</name>
<evidence type="ECO:0000259" key="6">
    <source>
        <dbReference type="Pfam" id="PF01103"/>
    </source>
</evidence>
<protein>
    <submittedName>
        <fullName evidence="7">Membrane protein</fullName>
    </submittedName>
</protein>
<keyword evidence="3" id="KW-0732">Signal</keyword>
<reference evidence="7" key="1">
    <citation type="submission" date="2022-07" db="EMBL/GenBank/DDBJ databases">
        <title>Taxonomy of Novel Oxalotrophic and Methylotrophic Bacteria.</title>
        <authorList>
            <person name="Sahin N."/>
            <person name="Tani A."/>
        </authorList>
    </citation>
    <scope>NUCLEOTIDE SEQUENCE</scope>
    <source>
        <strain evidence="7">Y10</strain>
    </source>
</reference>
<keyword evidence="8" id="KW-1185">Reference proteome</keyword>
<accession>A0ABQ5MMA2</accession>
<evidence type="ECO:0000313" key="7">
    <source>
        <dbReference type="EMBL" id="GLB50548.1"/>
    </source>
</evidence>
<proteinExistence type="predicted"/>
<dbReference type="InterPro" id="IPR000184">
    <property type="entry name" value="Bac_surfAg_D15"/>
</dbReference>
<evidence type="ECO:0000256" key="3">
    <source>
        <dbReference type="ARBA" id="ARBA00022729"/>
    </source>
</evidence>
<evidence type="ECO:0000256" key="2">
    <source>
        <dbReference type="ARBA" id="ARBA00022692"/>
    </source>
</evidence>
<dbReference type="InterPro" id="IPR039910">
    <property type="entry name" value="D15-like"/>
</dbReference>
<organism evidence="7 8">
    <name type="scientific">Neptunitalea lumnitzerae</name>
    <dbReference type="NCBI Taxonomy" id="2965509"/>
    <lineage>
        <taxon>Bacteria</taxon>
        <taxon>Pseudomonadati</taxon>
        <taxon>Bacteroidota</taxon>
        <taxon>Flavobacteriia</taxon>
        <taxon>Flavobacteriales</taxon>
        <taxon>Flavobacteriaceae</taxon>
        <taxon>Neptunitalea</taxon>
    </lineage>
</organism>
<sequence>MLTKNTLIENGKPIKDINMEGLYYQYPNSNLLGFPLGLHIYNTAKPKSDSIYLARLDTVLKQHTFAEQLLSKKQLVEWTKTKIGFQNWLRKTGEAPVIISDLQTKKSADKLTAYLNSLGYFNATVDYEISALEKKEKRGKVDYFINRGNAYYIDSLSNEIASHDVDSIFKRFKRNTFIKEGDRYDLNNFQKERDRLTFTLRNSGIYNFQQNSIEYEILRDTVAEHQDFKMPVKLIINNYTQRSGDSLIVSDYKVHTIKKVNIYADYSFSDNYYELDSIVYNGYTIYFSKKLRYSPKTLTNVIAARAGSIYRDIDRTNTYRQISNLNTFKYPNIEYAYVENDSTNTQLVNNIYLTPQKRFTAVFDVDVSHSNIQDFGISFMGSVISRNIFRGAETLEISGRSTFGSQKSAAENDRFFNISEIGADVKLSFPRIFFPLNTDKWITKNMIPTTVFSVGTSVQQNIGLDKRTLDGALIYNWHPTTLKKLSLELIDIQFIRNVNIDNFFNVYQTTYSRLNDIAQDYNLDNSYLNDNGNLNIPYGADNFIADVLSNQLSVTSNDREDIRSINERKERLTDNNLIVASNLTYTINSRRGLLDNQFYQFRTKFELAGNLLSLFANSANLEQTDNDKNLLFGVQYSQYAKAEFDYIKYFEVSRDKVLAFRGFLGMAVPFGNSTSIPFSRSYFAGGSNDNRGWQAYSLGPGSSGSVNDFNEANLKLAFNLEYRFPIAGSVKGALFADAGNIWNVFDNVEDEDATFSGISSIADIALASGIGLRYDFGFFVFRLDTGFKAYDPALSYDRRWLTNVNFKDAVLNIGINYPF</sequence>
<dbReference type="Proteomes" id="UP001143543">
    <property type="component" value="Unassembled WGS sequence"/>
</dbReference>
<evidence type="ECO:0000256" key="1">
    <source>
        <dbReference type="ARBA" id="ARBA00004370"/>
    </source>
</evidence>
<comment type="caution">
    <text evidence="7">The sequence shown here is derived from an EMBL/GenBank/DDBJ whole genome shotgun (WGS) entry which is preliminary data.</text>
</comment>